<keyword evidence="2" id="KW-0547">Nucleotide-binding</keyword>
<dbReference type="EMBL" id="NNRU01000004">
    <property type="protein sequence ID" value="RFT28385.1"/>
    <property type="molecule type" value="Genomic_DNA"/>
</dbReference>
<feature type="domain" description="ABC transporter" evidence="1">
    <location>
        <begin position="6"/>
        <end position="35"/>
    </location>
</feature>
<dbReference type="Gene3D" id="3.40.50.300">
    <property type="entry name" value="P-loop containing nucleotide triphosphate hydrolases"/>
    <property type="match status" value="1"/>
</dbReference>
<dbReference type="InterPro" id="IPR039421">
    <property type="entry name" value="Type_1_exporter"/>
</dbReference>
<dbReference type="GO" id="GO:0015421">
    <property type="term" value="F:ABC-type oligopeptide transporter activity"/>
    <property type="evidence" value="ECO:0007669"/>
    <property type="project" value="TreeGrafter"/>
</dbReference>
<protein>
    <submittedName>
        <fullName evidence="2">ABC transporter ATP-binding protein</fullName>
    </submittedName>
</protein>
<dbReference type="GO" id="GO:0016887">
    <property type="term" value="F:ATP hydrolysis activity"/>
    <property type="evidence" value="ECO:0007669"/>
    <property type="project" value="InterPro"/>
</dbReference>
<sequence>IGTKGVYLSGGETQRVAIARAILKNSPIVIMDEASASIDADNEHELQKAFKRLMRGKTVIMIAHRLTSITGVDEILLVDHGHIVERGSHAQLMAQNGQYTHLYTIYTQANEWRVVND</sequence>
<gene>
    <name evidence="2" type="ORF">CG405_04960</name>
</gene>
<dbReference type="PANTHER" id="PTHR43394:SF1">
    <property type="entry name" value="ATP-BINDING CASSETTE SUB-FAMILY B MEMBER 10, MITOCHONDRIAL"/>
    <property type="match status" value="1"/>
</dbReference>
<dbReference type="Proteomes" id="UP000258379">
    <property type="component" value="Unassembled WGS sequence"/>
</dbReference>
<evidence type="ECO:0000313" key="2">
    <source>
        <dbReference type="EMBL" id="RFT28385.1"/>
    </source>
</evidence>
<dbReference type="GO" id="GO:0005524">
    <property type="term" value="F:ATP binding"/>
    <property type="evidence" value="ECO:0007669"/>
    <property type="project" value="UniProtKB-KW"/>
</dbReference>
<comment type="caution">
    <text evidence="2">The sequence shown here is derived from an EMBL/GenBank/DDBJ whole genome shotgun (WGS) entry which is preliminary data.</text>
</comment>
<accession>A0A3E2C9Q8</accession>
<name>A0A3E2C9Q8_GARVA</name>
<dbReference type="InterPro" id="IPR003439">
    <property type="entry name" value="ABC_transporter-like_ATP-bd"/>
</dbReference>
<dbReference type="PANTHER" id="PTHR43394">
    <property type="entry name" value="ATP-DEPENDENT PERMEASE MDL1, MITOCHONDRIAL"/>
    <property type="match status" value="1"/>
</dbReference>
<dbReference type="GO" id="GO:0090374">
    <property type="term" value="P:oligopeptide export from mitochondrion"/>
    <property type="evidence" value="ECO:0007669"/>
    <property type="project" value="TreeGrafter"/>
</dbReference>
<dbReference type="Pfam" id="PF00005">
    <property type="entry name" value="ABC_tran"/>
    <property type="match status" value="1"/>
</dbReference>
<dbReference type="InterPro" id="IPR027417">
    <property type="entry name" value="P-loop_NTPase"/>
</dbReference>
<evidence type="ECO:0000259" key="1">
    <source>
        <dbReference type="Pfam" id="PF00005"/>
    </source>
</evidence>
<dbReference type="SUPFAM" id="SSF52540">
    <property type="entry name" value="P-loop containing nucleoside triphosphate hydrolases"/>
    <property type="match status" value="1"/>
</dbReference>
<reference evidence="2 3" key="1">
    <citation type="submission" date="2017-07" db="EMBL/GenBank/DDBJ databases">
        <title>A comparative genomics approach to explaining the enigmatic role of Gardnerella vaginalis in the vaginal microbiome.</title>
        <authorList>
            <person name="Vancuren S.J."/>
            <person name="Hill J.E."/>
        </authorList>
    </citation>
    <scope>NUCLEOTIDE SEQUENCE [LARGE SCALE GENOMIC DNA]</scope>
    <source>
        <strain evidence="2 3">WP023</strain>
    </source>
</reference>
<proteinExistence type="predicted"/>
<organism evidence="2 3">
    <name type="scientific">Gardnerella vaginalis</name>
    <dbReference type="NCBI Taxonomy" id="2702"/>
    <lineage>
        <taxon>Bacteria</taxon>
        <taxon>Bacillati</taxon>
        <taxon>Actinomycetota</taxon>
        <taxon>Actinomycetes</taxon>
        <taxon>Bifidobacteriales</taxon>
        <taxon>Bifidobacteriaceae</taxon>
        <taxon>Gardnerella</taxon>
    </lineage>
</organism>
<keyword evidence="2" id="KW-0067">ATP-binding</keyword>
<evidence type="ECO:0000313" key="3">
    <source>
        <dbReference type="Proteomes" id="UP000258379"/>
    </source>
</evidence>
<feature type="non-terminal residue" evidence="2">
    <location>
        <position position="1"/>
    </location>
</feature>
<dbReference type="AlphaFoldDB" id="A0A3E2C9Q8"/>